<gene>
    <name evidence="7" type="ORF">BN869_000013638_1</name>
</gene>
<evidence type="ECO:0000256" key="4">
    <source>
        <dbReference type="ARBA" id="ARBA00023002"/>
    </source>
</evidence>
<dbReference type="InterPro" id="IPR002938">
    <property type="entry name" value="FAD-bd"/>
</dbReference>
<protein>
    <recommendedName>
        <fullName evidence="6">FAD-binding domain-containing protein</fullName>
    </recommendedName>
</protein>
<dbReference type="SUPFAM" id="SSF54373">
    <property type="entry name" value="FAD-linked reductases, C-terminal domain"/>
    <property type="match status" value="1"/>
</dbReference>
<dbReference type="AlphaFoldDB" id="A0A0B7KRJ0"/>
<dbReference type="GO" id="GO:0071949">
    <property type="term" value="F:FAD binding"/>
    <property type="evidence" value="ECO:0007669"/>
    <property type="project" value="InterPro"/>
</dbReference>
<accession>A0A0B7KRJ0</accession>
<dbReference type="PANTHER" id="PTHR13789:SF172">
    <property type="entry name" value="HYDROXYLASE, PUTATIVE (AFU_ORTHOLOGUE AFUA_1G12410)-RELATED"/>
    <property type="match status" value="1"/>
</dbReference>
<dbReference type="Pfam" id="PF13450">
    <property type="entry name" value="NAD_binding_8"/>
    <property type="match status" value="1"/>
</dbReference>
<feature type="domain" description="FAD-binding" evidence="6">
    <location>
        <begin position="159"/>
        <end position="365"/>
    </location>
</feature>
<evidence type="ECO:0000256" key="3">
    <source>
        <dbReference type="ARBA" id="ARBA00022827"/>
    </source>
</evidence>
<organism evidence="7">
    <name type="scientific">Bionectria ochroleuca</name>
    <name type="common">Gliocladium roseum</name>
    <dbReference type="NCBI Taxonomy" id="29856"/>
    <lineage>
        <taxon>Eukaryota</taxon>
        <taxon>Fungi</taxon>
        <taxon>Dikarya</taxon>
        <taxon>Ascomycota</taxon>
        <taxon>Pezizomycotina</taxon>
        <taxon>Sordariomycetes</taxon>
        <taxon>Hypocreomycetidae</taxon>
        <taxon>Hypocreales</taxon>
        <taxon>Bionectriaceae</taxon>
        <taxon>Clonostachys</taxon>
    </lineage>
</organism>
<dbReference type="EMBL" id="CDPU01000111">
    <property type="protein sequence ID" value="CEO57580.1"/>
    <property type="molecule type" value="Genomic_DNA"/>
</dbReference>
<evidence type="ECO:0000256" key="1">
    <source>
        <dbReference type="ARBA" id="ARBA00007992"/>
    </source>
</evidence>
<keyword evidence="3" id="KW-0274">FAD</keyword>
<dbReference type="PRINTS" id="PR00420">
    <property type="entry name" value="RNGMNOXGNASE"/>
</dbReference>
<evidence type="ECO:0000256" key="5">
    <source>
        <dbReference type="ARBA" id="ARBA00023033"/>
    </source>
</evidence>
<keyword evidence="5" id="KW-0503">Monooxygenase</keyword>
<sequence length="418" mass="46684">MPSAALFSNPLSIAILGSGLGGLSAAISLRRAGHRVTLYERYDFGGEVGASLSVASNGSRFLEEWEIDIPSAKPVILKNLIRHDWETGEVEGTYSLGDYRERFGTDYNNFHRIDLHRHLKEVALSDKGKGQPAVLRTWHKAVSLDAEAGRVTYENGSEATHDVVICADGIRSVMREQLGLMADFVPSTSCCYRCIISADKLRELGLDEFLENNAIEFWGGYGIEKIVMSACSDNNVVSCYCFYPAHKNDVTEDGWNISTTGENLAATFPDLDERVRTLFLNAEDIKMWRLYNHKPYPYWAKGRCALLGDAAHPMMPDQSQGACMAIEDAGALGIVFSEKYSHFSIEDRLKLYELERRPRATRMQEVSKLARENLSERIGWSSESDRPGKLTIEEVCGYDMHAHVAELVSKFELSSKGT</sequence>
<evidence type="ECO:0000256" key="2">
    <source>
        <dbReference type="ARBA" id="ARBA00022630"/>
    </source>
</evidence>
<dbReference type="InterPro" id="IPR050493">
    <property type="entry name" value="FAD-dep_Monooxygenase_BioMet"/>
</dbReference>
<dbReference type="Gene3D" id="3.50.50.60">
    <property type="entry name" value="FAD/NAD(P)-binding domain"/>
    <property type="match status" value="1"/>
</dbReference>
<dbReference type="PANTHER" id="PTHR13789">
    <property type="entry name" value="MONOOXYGENASE"/>
    <property type="match status" value="1"/>
</dbReference>
<dbReference type="SUPFAM" id="SSF51905">
    <property type="entry name" value="FAD/NAD(P)-binding domain"/>
    <property type="match status" value="1"/>
</dbReference>
<dbReference type="Pfam" id="PF01494">
    <property type="entry name" value="FAD_binding_3"/>
    <property type="match status" value="1"/>
</dbReference>
<evidence type="ECO:0000313" key="7">
    <source>
        <dbReference type="EMBL" id="CEO57580.1"/>
    </source>
</evidence>
<evidence type="ECO:0000259" key="6">
    <source>
        <dbReference type="Pfam" id="PF01494"/>
    </source>
</evidence>
<dbReference type="GO" id="GO:0004497">
    <property type="term" value="F:monooxygenase activity"/>
    <property type="evidence" value="ECO:0007669"/>
    <property type="project" value="UniProtKB-KW"/>
</dbReference>
<keyword evidence="4" id="KW-0560">Oxidoreductase</keyword>
<name>A0A0B7KRJ0_BIOOC</name>
<keyword evidence="2" id="KW-0285">Flavoprotein</keyword>
<comment type="similarity">
    <text evidence="1">Belongs to the paxM FAD-dependent monooxygenase family.</text>
</comment>
<reference evidence="7" key="1">
    <citation type="submission" date="2015-01" db="EMBL/GenBank/DDBJ databases">
        <authorList>
            <person name="Durling Mikael"/>
        </authorList>
    </citation>
    <scope>NUCLEOTIDE SEQUENCE</scope>
</reference>
<proteinExistence type="inferred from homology"/>
<dbReference type="InterPro" id="IPR036188">
    <property type="entry name" value="FAD/NAD-bd_sf"/>
</dbReference>